<dbReference type="Proteomes" id="UP001473063">
    <property type="component" value="Unassembled WGS sequence"/>
</dbReference>
<sequence>MRKQDLLRDLKINEQTDISGSALDIDTENIRRSVHAKLDFADSERKQMTMRSKKKLIPLLIAATLTIGVTAFAATGTISSWIGSSLSRPDYRTLPTEAQVRKDIGYEPVLIDTFQNGYRFKDGNIVKNRLQDDNNNVVEKFRSVSFTYQKDNDEVIFSQEKFNSEVAPFGENIADVNGTKIYYTHYINKTVPADYELTEEDKAAEASGKLVFSCGSSKVEVLKVQSVTWKKDGIQYQLLQLDGKLSADELVDMAGEVIEK</sequence>
<keyword evidence="1" id="KW-1133">Transmembrane helix</keyword>
<organism evidence="2 3">
    <name type="scientific">Blautia aquisgranensis</name>
    <dbReference type="NCBI Taxonomy" id="3133153"/>
    <lineage>
        <taxon>Bacteria</taxon>
        <taxon>Bacillati</taxon>
        <taxon>Bacillota</taxon>
        <taxon>Clostridia</taxon>
        <taxon>Lachnospirales</taxon>
        <taxon>Lachnospiraceae</taxon>
        <taxon>Blautia</taxon>
    </lineage>
</organism>
<dbReference type="RefSeq" id="WP_178645343.1">
    <property type="nucleotide sequence ID" value="NZ_JBBMEJ010000002.1"/>
</dbReference>
<proteinExistence type="predicted"/>
<evidence type="ECO:0000313" key="2">
    <source>
        <dbReference type="EMBL" id="MEQ2369821.1"/>
    </source>
</evidence>
<evidence type="ECO:0000256" key="1">
    <source>
        <dbReference type="SAM" id="Phobius"/>
    </source>
</evidence>
<dbReference type="EMBL" id="JBBMEJ010000002">
    <property type="protein sequence ID" value="MEQ2369821.1"/>
    <property type="molecule type" value="Genomic_DNA"/>
</dbReference>
<reference evidence="2 3" key="1">
    <citation type="submission" date="2024-03" db="EMBL/GenBank/DDBJ databases">
        <title>Human intestinal bacterial collection.</title>
        <authorList>
            <person name="Pauvert C."/>
            <person name="Hitch T.C.A."/>
            <person name="Clavel T."/>
        </authorList>
    </citation>
    <scope>NUCLEOTIDE SEQUENCE [LARGE SCALE GENOMIC DNA]</scope>
    <source>
        <strain evidence="2 3">CLA-JM-H16</strain>
    </source>
</reference>
<feature type="transmembrane region" description="Helical" evidence="1">
    <location>
        <begin position="56"/>
        <end position="82"/>
    </location>
</feature>
<evidence type="ECO:0008006" key="4">
    <source>
        <dbReference type="Google" id="ProtNLM"/>
    </source>
</evidence>
<gene>
    <name evidence="2" type="ORF">WMO28_02470</name>
</gene>
<keyword evidence="1" id="KW-0472">Membrane</keyword>
<protein>
    <recommendedName>
        <fullName evidence="4">DUF4367 domain-containing protein</fullName>
    </recommendedName>
</protein>
<comment type="caution">
    <text evidence="2">The sequence shown here is derived from an EMBL/GenBank/DDBJ whole genome shotgun (WGS) entry which is preliminary data.</text>
</comment>
<name>A0ABV1BC45_9FIRM</name>
<keyword evidence="1" id="KW-0812">Transmembrane</keyword>
<accession>A0ABV1BC45</accession>
<keyword evidence="3" id="KW-1185">Reference proteome</keyword>
<evidence type="ECO:0000313" key="3">
    <source>
        <dbReference type="Proteomes" id="UP001473063"/>
    </source>
</evidence>